<gene>
    <name evidence="6" type="ORF">BT96DRAFT_975873</name>
</gene>
<dbReference type="InterPro" id="IPR051553">
    <property type="entry name" value="Ran_GTPase-activating"/>
</dbReference>
<dbReference type="InterPro" id="IPR058923">
    <property type="entry name" value="RCC1-like_dom"/>
</dbReference>
<feature type="compositionally biased region" description="Basic residues" evidence="4">
    <location>
        <begin position="8"/>
        <end position="29"/>
    </location>
</feature>
<dbReference type="PROSITE" id="PS00626">
    <property type="entry name" value="RCC1_2"/>
    <property type="match status" value="1"/>
</dbReference>
<dbReference type="OrthoDB" id="61110at2759"/>
<feature type="repeat" description="RCC1" evidence="3">
    <location>
        <begin position="122"/>
        <end position="173"/>
    </location>
</feature>
<evidence type="ECO:0000256" key="4">
    <source>
        <dbReference type="SAM" id="MobiDB-lite"/>
    </source>
</evidence>
<reference evidence="6" key="1">
    <citation type="journal article" date="2019" name="Environ. Microbiol.">
        <title>Fungal ecological strategies reflected in gene transcription - a case study of two litter decomposers.</title>
        <authorList>
            <person name="Barbi F."/>
            <person name="Kohler A."/>
            <person name="Barry K."/>
            <person name="Baskaran P."/>
            <person name="Daum C."/>
            <person name="Fauchery L."/>
            <person name="Ihrmark K."/>
            <person name="Kuo A."/>
            <person name="LaButti K."/>
            <person name="Lipzen A."/>
            <person name="Morin E."/>
            <person name="Grigoriev I.V."/>
            <person name="Henrissat B."/>
            <person name="Lindahl B."/>
            <person name="Martin F."/>
        </authorList>
    </citation>
    <scope>NUCLEOTIDE SEQUENCE</scope>
    <source>
        <strain evidence="6">JB14</strain>
    </source>
</reference>
<dbReference type="InterPro" id="IPR000408">
    <property type="entry name" value="Reg_chr_condens"/>
</dbReference>
<feature type="region of interest" description="Disordered" evidence="4">
    <location>
        <begin position="1"/>
        <end position="35"/>
    </location>
</feature>
<sequence>MPKATPKSGRKRALRHRSNSPPPKRHRPARVVPAPSSPLLNQIPQPLPHLRPAPQVFVWGTGNEGQMGLGRVSDDGRFIVKPTRHTWIENKISEGVFGDEAGAGIVSVVAGAMHTLLIDEKGTVWSCGQNDDEALGRTGDESMFHPLQSLVDEGFRAVQAAAGSNINAVVSDQGEVRAWGSFRNGEGRTSFGTAPPQQFPVSILKLPAEEKTSSIAAGSNHLVFLTTGGTIYTWGIAEDGRLGRPASNIPERVILGRRSRKAVVVGAGETTSFAVDDSGNVWAWGLNNGGQTGTGTRLRNEDCIKHPKLVLGLSSQALGNGDKVVRIVGGQFHTLFLTHSGKVYACGACIDGQLGLPESHSAFEVEAGCPKPVYISEPQLVEFPPEQLADNDRIVYISIGGKI</sequence>
<dbReference type="Proteomes" id="UP000799118">
    <property type="component" value="Unassembled WGS sequence"/>
</dbReference>
<dbReference type="SUPFAM" id="SSF50985">
    <property type="entry name" value="RCC1/BLIP-II"/>
    <property type="match status" value="1"/>
</dbReference>
<dbReference type="AlphaFoldDB" id="A0A6A4HM03"/>
<evidence type="ECO:0000256" key="1">
    <source>
        <dbReference type="ARBA" id="ARBA00022658"/>
    </source>
</evidence>
<feature type="repeat" description="RCC1" evidence="3">
    <location>
        <begin position="341"/>
        <end position="403"/>
    </location>
</feature>
<dbReference type="PROSITE" id="PS50012">
    <property type="entry name" value="RCC1_3"/>
    <property type="match status" value="6"/>
</dbReference>
<keyword evidence="7" id="KW-1185">Reference proteome</keyword>
<feature type="repeat" description="RCC1" evidence="3">
    <location>
        <begin position="54"/>
        <end position="121"/>
    </location>
</feature>
<keyword evidence="2" id="KW-0677">Repeat</keyword>
<dbReference type="PRINTS" id="PR00633">
    <property type="entry name" value="RCCNDNSATION"/>
</dbReference>
<evidence type="ECO:0000256" key="2">
    <source>
        <dbReference type="ARBA" id="ARBA00022737"/>
    </source>
</evidence>
<protein>
    <submittedName>
        <fullName evidence="6">RCC1/BLIP-II</fullName>
    </submittedName>
</protein>
<proteinExistence type="predicted"/>
<feature type="repeat" description="RCC1" evidence="3">
    <location>
        <begin position="174"/>
        <end position="228"/>
    </location>
</feature>
<dbReference type="GO" id="GO:0005737">
    <property type="term" value="C:cytoplasm"/>
    <property type="evidence" value="ECO:0007669"/>
    <property type="project" value="TreeGrafter"/>
</dbReference>
<dbReference type="Pfam" id="PF25390">
    <property type="entry name" value="WD40_RLD"/>
    <property type="match status" value="1"/>
</dbReference>
<feature type="repeat" description="RCC1" evidence="3">
    <location>
        <begin position="279"/>
        <end position="340"/>
    </location>
</feature>
<evidence type="ECO:0000256" key="3">
    <source>
        <dbReference type="PROSITE-ProRule" id="PRU00235"/>
    </source>
</evidence>
<keyword evidence="1" id="KW-0344">Guanine-nucleotide releasing factor</keyword>
<dbReference type="EMBL" id="ML769469">
    <property type="protein sequence ID" value="KAE9399489.1"/>
    <property type="molecule type" value="Genomic_DNA"/>
</dbReference>
<evidence type="ECO:0000259" key="5">
    <source>
        <dbReference type="Pfam" id="PF25390"/>
    </source>
</evidence>
<dbReference type="PANTHER" id="PTHR45982:SF1">
    <property type="entry name" value="REGULATOR OF CHROMOSOME CONDENSATION"/>
    <property type="match status" value="1"/>
</dbReference>
<name>A0A6A4HM03_9AGAR</name>
<evidence type="ECO:0000313" key="6">
    <source>
        <dbReference type="EMBL" id="KAE9399489.1"/>
    </source>
</evidence>
<feature type="repeat" description="RCC1" evidence="3">
    <location>
        <begin position="229"/>
        <end position="278"/>
    </location>
</feature>
<dbReference type="PANTHER" id="PTHR45982">
    <property type="entry name" value="REGULATOR OF CHROMOSOME CONDENSATION"/>
    <property type="match status" value="1"/>
</dbReference>
<dbReference type="InterPro" id="IPR009091">
    <property type="entry name" value="RCC1/BLIP-II"/>
</dbReference>
<organism evidence="6 7">
    <name type="scientific">Gymnopus androsaceus JB14</name>
    <dbReference type="NCBI Taxonomy" id="1447944"/>
    <lineage>
        <taxon>Eukaryota</taxon>
        <taxon>Fungi</taxon>
        <taxon>Dikarya</taxon>
        <taxon>Basidiomycota</taxon>
        <taxon>Agaricomycotina</taxon>
        <taxon>Agaricomycetes</taxon>
        <taxon>Agaricomycetidae</taxon>
        <taxon>Agaricales</taxon>
        <taxon>Marasmiineae</taxon>
        <taxon>Omphalotaceae</taxon>
        <taxon>Gymnopus</taxon>
    </lineage>
</organism>
<feature type="domain" description="RCC1-like" evidence="5">
    <location>
        <begin position="55"/>
        <end position="400"/>
    </location>
</feature>
<accession>A0A6A4HM03</accession>
<evidence type="ECO:0000313" key="7">
    <source>
        <dbReference type="Proteomes" id="UP000799118"/>
    </source>
</evidence>
<dbReference type="Gene3D" id="2.130.10.30">
    <property type="entry name" value="Regulator of chromosome condensation 1/beta-lactamase-inhibitor protein II"/>
    <property type="match status" value="1"/>
</dbReference>
<dbReference type="GO" id="GO:0005085">
    <property type="term" value="F:guanyl-nucleotide exchange factor activity"/>
    <property type="evidence" value="ECO:0007669"/>
    <property type="project" value="TreeGrafter"/>
</dbReference>